<dbReference type="PANTHER" id="PTHR14165">
    <property type="entry name" value="MAJOR VAULT PROTEIN"/>
    <property type="match status" value="1"/>
</dbReference>
<accession>A0A813KYU1</accession>
<organism evidence="3 4">
    <name type="scientific">Polarella glacialis</name>
    <name type="common">Dinoflagellate</name>
    <dbReference type="NCBI Taxonomy" id="89957"/>
    <lineage>
        <taxon>Eukaryota</taxon>
        <taxon>Sar</taxon>
        <taxon>Alveolata</taxon>
        <taxon>Dinophyceae</taxon>
        <taxon>Suessiales</taxon>
        <taxon>Suessiaceae</taxon>
        <taxon>Polarella</taxon>
    </lineage>
</organism>
<keyword evidence="1" id="KW-1133">Transmembrane helix</keyword>
<evidence type="ECO:0000313" key="4">
    <source>
        <dbReference type="Proteomes" id="UP000626109"/>
    </source>
</evidence>
<dbReference type="EMBL" id="CAJNNW010033316">
    <property type="protein sequence ID" value="CAE8718134.1"/>
    <property type="molecule type" value="Genomic_DNA"/>
</dbReference>
<keyword evidence="1" id="KW-0812">Transmembrane</keyword>
<evidence type="ECO:0000259" key="2">
    <source>
        <dbReference type="Pfam" id="PF01145"/>
    </source>
</evidence>
<gene>
    <name evidence="3" type="ORF">PGLA2088_LOCUS39912</name>
</gene>
<evidence type="ECO:0000256" key="1">
    <source>
        <dbReference type="SAM" id="Phobius"/>
    </source>
</evidence>
<dbReference type="Pfam" id="PF01145">
    <property type="entry name" value="Band_7"/>
    <property type="match status" value="1"/>
</dbReference>
<dbReference type="AlphaFoldDB" id="A0A813KYU1"/>
<sequence length="699" mass="77896">MPIPLLPAVGVGVLAVAAAAASFQLISLAFLIFLAVVAGGLAVLAVLGQRAICFLGEDEQLRVEGFTGTWVRNGPGVGFMNPFSYRTCEIRKAETLGTMDYAKVRDTMQGKERIEQGPRLLFLSAVEQVVVRGQALSLGSTDYAVVENKMTGEKSVVKGPCMWFPGPHEEARRGVSISLSSTEYIFVEDKLTGDCSTVKGPCVWFPQPFDSPSSKMMAIALQEDEYVRLKDTSSGKRWIQRGKALIFREPTWQVEGASTKASGVSKAWVLKAYEYLRLLDSVTGKVTAHRGEKTVFPGPDEELLDGEVLTAVDLKVHEYVKILNQATGEIRVEAGSGHAGSKQVFLGPNDKVLDNGKKKAVEVDDEHAVLVRDKGTGQVRLVTEKQLFVPGPNECIEAVQELIKLSDHEALIIQNRDGKFEFFYGSEEKRAPDQPRSFFLPPYSEIVKLCWSKGRRREQRNLFIERFDCRPQFMSFEFNCRTGDNVELVLEGTFFWEVIDLPSMVKTTGDTSGDLCNHARSQFIRQVARVTLKEFMDSSHTIAKKVWEDDTAFYESRGVRIHSLEVTRYQCADPRTSEILEQIIQETTNRMNRLSQAESENEVSLFRTQGQIEQERLQGSLLAIRHEHAEAEATVSGTAEANRIAAFVSGLEGKVPQLEDRIQLWQVLRKNEALDSVSKGGASLYYTPNDVDLSITTKK</sequence>
<dbReference type="InterPro" id="IPR001107">
    <property type="entry name" value="Band_7"/>
</dbReference>
<reference evidence="3" key="1">
    <citation type="submission" date="2021-02" db="EMBL/GenBank/DDBJ databases">
        <authorList>
            <person name="Dougan E. K."/>
            <person name="Rhodes N."/>
            <person name="Thang M."/>
            <person name="Chan C."/>
        </authorList>
    </citation>
    <scope>NUCLEOTIDE SEQUENCE</scope>
</reference>
<dbReference type="GO" id="GO:0005737">
    <property type="term" value="C:cytoplasm"/>
    <property type="evidence" value="ECO:0007669"/>
    <property type="project" value="TreeGrafter"/>
</dbReference>
<dbReference type="PANTHER" id="PTHR14165:SF3">
    <property type="entry name" value="MAJOR VAULT PROTEIN"/>
    <property type="match status" value="1"/>
</dbReference>
<dbReference type="GO" id="GO:0005634">
    <property type="term" value="C:nucleus"/>
    <property type="evidence" value="ECO:0007669"/>
    <property type="project" value="TreeGrafter"/>
</dbReference>
<dbReference type="SUPFAM" id="SSF117892">
    <property type="entry name" value="Band 7/SPFH domain"/>
    <property type="match status" value="1"/>
</dbReference>
<proteinExistence type="predicted"/>
<name>A0A813KYU1_POLGL</name>
<dbReference type="Proteomes" id="UP000626109">
    <property type="component" value="Unassembled WGS sequence"/>
</dbReference>
<keyword evidence="1" id="KW-0472">Membrane</keyword>
<comment type="caution">
    <text evidence="3">The sequence shown here is derived from an EMBL/GenBank/DDBJ whole genome shotgun (WGS) entry which is preliminary data.</text>
</comment>
<dbReference type="InterPro" id="IPR039059">
    <property type="entry name" value="MVP"/>
</dbReference>
<evidence type="ECO:0000313" key="3">
    <source>
        <dbReference type="EMBL" id="CAE8718134.1"/>
    </source>
</evidence>
<dbReference type="Gene3D" id="3.30.479.30">
    <property type="entry name" value="Band 7 domain"/>
    <property type="match status" value="1"/>
</dbReference>
<dbReference type="InterPro" id="IPR036013">
    <property type="entry name" value="Band_7/SPFH_dom_sf"/>
</dbReference>
<protein>
    <recommendedName>
        <fullName evidence="2">Band 7 domain-containing protein</fullName>
    </recommendedName>
</protein>
<feature type="domain" description="Band 7" evidence="2">
    <location>
        <begin position="464"/>
        <end position="597"/>
    </location>
</feature>
<feature type="transmembrane region" description="Helical" evidence="1">
    <location>
        <begin position="30"/>
        <end position="47"/>
    </location>
</feature>